<dbReference type="SUPFAM" id="SSF103473">
    <property type="entry name" value="MFS general substrate transporter"/>
    <property type="match status" value="1"/>
</dbReference>
<dbReference type="RefSeq" id="WP_209972935.1">
    <property type="nucleotide sequence ID" value="NZ_JAGGLB010000012.1"/>
</dbReference>
<proteinExistence type="predicted"/>
<dbReference type="InterPro" id="IPR052528">
    <property type="entry name" value="Sugar_transport-like"/>
</dbReference>
<dbReference type="Proteomes" id="UP001519287">
    <property type="component" value="Unassembled WGS sequence"/>
</dbReference>
<evidence type="ECO:0000256" key="6">
    <source>
        <dbReference type="SAM" id="Phobius"/>
    </source>
</evidence>
<evidence type="ECO:0000256" key="4">
    <source>
        <dbReference type="ARBA" id="ARBA00022989"/>
    </source>
</evidence>
<keyword evidence="9" id="KW-1185">Reference proteome</keyword>
<feature type="transmembrane region" description="Helical" evidence="6">
    <location>
        <begin position="377"/>
        <end position="396"/>
    </location>
</feature>
<evidence type="ECO:0000256" key="3">
    <source>
        <dbReference type="ARBA" id="ARBA00022692"/>
    </source>
</evidence>
<dbReference type="CDD" id="cd06174">
    <property type="entry name" value="MFS"/>
    <property type="match status" value="1"/>
</dbReference>
<dbReference type="PANTHER" id="PTHR23526">
    <property type="entry name" value="INTEGRAL MEMBRANE TRANSPORT PROTEIN-RELATED"/>
    <property type="match status" value="1"/>
</dbReference>
<feature type="transmembrane region" description="Helical" evidence="6">
    <location>
        <begin position="169"/>
        <end position="189"/>
    </location>
</feature>
<organism evidence="8 9">
    <name type="scientific">Paenibacillus eucommiae</name>
    <dbReference type="NCBI Taxonomy" id="1355755"/>
    <lineage>
        <taxon>Bacteria</taxon>
        <taxon>Bacillati</taxon>
        <taxon>Bacillota</taxon>
        <taxon>Bacilli</taxon>
        <taxon>Bacillales</taxon>
        <taxon>Paenibacillaceae</taxon>
        <taxon>Paenibacillus</taxon>
    </lineage>
</organism>
<feature type="transmembrane region" description="Helical" evidence="6">
    <location>
        <begin position="247"/>
        <end position="273"/>
    </location>
</feature>
<gene>
    <name evidence="8" type="ORF">J2Z66_003805</name>
</gene>
<reference evidence="8 9" key="1">
    <citation type="submission" date="2021-03" db="EMBL/GenBank/DDBJ databases">
        <title>Genomic Encyclopedia of Type Strains, Phase IV (KMG-IV): sequencing the most valuable type-strain genomes for metagenomic binning, comparative biology and taxonomic classification.</title>
        <authorList>
            <person name="Goeker M."/>
        </authorList>
    </citation>
    <scope>NUCLEOTIDE SEQUENCE [LARGE SCALE GENOMIC DNA]</scope>
    <source>
        <strain evidence="8 9">DSM 26048</strain>
    </source>
</reference>
<dbReference type="PANTHER" id="PTHR23526:SF2">
    <property type="entry name" value="MAJOR FACILITATOR SUPERFAMILY (MFS) PROFILE DOMAIN-CONTAINING PROTEIN"/>
    <property type="match status" value="1"/>
</dbReference>
<evidence type="ECO:0000259" key="7">
    <source>
        <dbReference type="PROSITE" id="PS50850"/>
    </source>
</evidence>
<sequence>MLRLNPSVRYSHVQILLYSIFTTLTTGVFLNDYLLKIGFTEYHFGVLYALFYLPGVIAFPISFYVNTIVRKRLFFNLFTALSLVLAAVFTAAPYVPGIGPGALIWVSILSLGGSNIVVGIGRIVLFPWLYHIVGASGWVRFFSIRQGIIFGISMVCTLGFGWVLDNPKLYVSTGFFVLAMLAGAASVLFSRYIPEHPPGSPAPVEPPKRAELSKRLEPSKCAKSKEPKLNMLYVWSIIKQISGSRGYLGLLIYNILLSFGIGLFTPLVFPYLITEIGISSTHISIYQTLMMITSVIALLMLTRLDGRKGNLAVLRGFSSLLWIIPMLLLLIPYLPVFFSYLLFALGVTCSYGLLLTAAGTVMFNLFLEYTPESNKTVYLALIECTRAVSLSVGSYISGFTVQHAGSLTAFGLPMSGYQGVFISSVFFMVAAYVLILRLRQPV</sequence>
<keyword evidence="3 6" id="KW-0812">Transmembrane</keyword>
<keyword evidence="2" id="KW-0813">Transport</keyword>
<dbReference type="PROSITE" id="PS50850">
    <property type="entry name" value="MFS"/>
    <property type="match status" value="1"/>
</dbReference>
<dbReference type="InterPro" id="IPR036259">
    <property type="entry name" value="MFS_trans_sf"/>
</dbReference>
<feature type="transmembrane region" description="Helical" evidence="6">
    <location>
        <begin position="102"/>
        <end position="130"/>
    </location>
</feature>
<feature type="transmembrane region" description="Helical" evidence="6">
    <location>
        <begin position="42"/>
        <end position="66"/>
    </location>
</feature>
<evidence type="ECO:0000256" key="1">
    <source>
        <dbReference type="ARBA" id="ARBA00004651"/>
    </source>
</evidence>
<feature type="transmembrane region" description="Helical" evidence="6">
    <location>
        <begin position="73"/>
        <end position="96"/>
    </location>
</feature>
<feature type="domain" description="Major facilitator superfamily (MFS) profile" evidence="7">
    <location>
        <begin position="246"/>
        <end position="442"/>
    </location>
</feature>
<feature type="transmembrane region" description="Helical" evidence="6">
    <location>
        <begin position="285"/>
        <end position="301"/>
    </location>
</feature>
<dbReference type="InterPro" id="IPR020846">
    <property type="entry name" value="MFS_dom"/>
</dbReference>
<protein>
    <recommendedName>
        <fullName evidence="7">Major facilitator superfamily (MFS) profile domain-containing protein</fullName>
    </recommendedName>
</protein>
<dbReference type="Gene3D" id="1.20.1250.20">
    <property type="entry name" value="MFS general substrate transporter like domains"/>
    <property type="match status" value="1"/>
</dbReference>
<comment type="caution">
    <text evidence="8">The sequence shown here is derived from an EMBL/GenBank/DDBJ whole genome shotgun (WGS) entry which is preliminary data.</text>
</comment>
<evidence type="ECO:0000313" key="9">
    <source>
        <dbReference type="Proteomes" id="UP001519287"/>
    </source>
</evidence>
<evidence type="ECO:0000256" key="2">
    <source>
        <dbReference type="ARBA" id="ARBA00022448"/>
    </source>
</evidence>
<dbReference type="EMBL" id="JAGGLB010000012">
    <property type="protein sequence ID" value="MBP1992197.1"/>
    <property type="molecule type" value="Genomic_DNA"/>
</dbReference>
<accession>A0ABS4IX87</accession>
<comment type="subcellular location">
    <subcellularLocation>
        <location evidence="1">Cell membrane</location>
        <topology evidence="1">Multi-pass membrane protein</topology>
    </subcellularLocation>
</comment>
<keyword evidence="4 6" id="KW-1133">Transmembrane helix</keyword>
<feature type="transmembrane region" description="Helical" evidence="6">
    <location>
        <begin position="340"/>
        <end position="365"/>
    </location>
</feature>
<name>A0ABS4IX87_9BACL</name>
<evidence type="ECO:0000313" key="8">
    <source>
        <dbReference type="EMBL" id="MBP1992197.1"/>
    </source>
</evidence>
<keyword evidence="5 6" id="KW-0472">Membrane</keyword>
<feature type="transmembrane region" description="Helical" evidence="6">
    <location>
        <begin position="142"/>
        <end position="163"/>
    </location>
</feature>
<feature type="transmembrane region" description="Helical" evidence="6">
    <location>
        <begin position="12"/>
        <end position="30"/>
    </location>
</feature>
<feature type="transmembrane region" description="Helical" evidence="6">
    <location>
        <begin position="313"/>
        <end position="334"/>
    </location>
</feature>
<evidence type="ECO:0000256" key="5">
    <source>
        <dbReference type="ARBA" id="ARBA00023136"/>
    </source>
</evidence>
<feature type="transmembrane region" description="Helical" evidence="6">
    <location>
        <begin position="416"/>
        <end position="436"/>
    </location>
</feature>